<feature type="chain" id="PRO_5036337183" evidence="1">
    <location>
        <begin position="22"/>
        <end position="215"/>
    </location>
</feature>
<proteinExistence type="predicted"/>
<dbReference type="AlphaFoldDB" id="A0A3D6AVT6"/>
<keyword evidence="1" id="KW-0732">Signal</keyword>
<comment type="caution">
    <text evidence="3">The sequence shown here is derived from an EMBL/GenBank/DDBJ whole genome shotgun (WGS) entry which is preliminary data.</text>
</comment>
<evidence type="ECO:0000313" key="5">
    <source>
        <dbReference type="Proteomes" id="UP000482653"/>
    </source>
</evidence>
<feature type="signal peptide" evidence="1">
    <location>
        <begin position="1"/>
        <end position="21"/>
    </location>
</feature>
<evidence type="ECO:0000313" key="2">
    <source>
        <dbReference type="EMBL" id="KAA5420893.1"/>
    </source>
</evidence>
<reference evidence="4 5" key="1">
    <citation type="journal article" date="2019" name="Nat. Med.">
        <title>A library of human gut bacterial isolates paired with longitudinal multiomics data enables mechanistic microbiome research.</title>
        <authorList>
            <person name="Poyet M."/>
            <person name="Groussin M."/>
            <person name="Gibbons S.M."/>
            <person name="Avila-Pacheco J."/>
            <person name="Jiang X."/>
            <person name="Kearney S.M."/>
            <person name="Perrotta A.R."/>
            <person name="Berdy B."/>
            <person name="Zhao S."/>
            <person name="Lieberman T.D."/>
            <person name="Swanson P.K."/>
            <person name="Smith M."/>
            <person name="Roesemann S."/>
            <person name="Alexander J.E."/>
            <person name="Rich S.A."/>
            <person name="Livny J."/>
            <person name="Vlamakis H."/>
            <person name="Clish C."/>
            <person name="Bullock K."/>
            <person name="Deik A."/>
            <person name="Scott J."/>
            <person name="Pierce K.A."/>
            <person name="Xavier R.J."/>
            <person name="Alm E.J."/>
        </authorList>
    </citation>
    <scope>NUCLEOTIDE SEQUENCE [LARGE SCALE GENOMIC DNA]</scope>
    <source>
        <strain evidence="2 4">BIOML-A6</strain>
        <strain evidence="3 5">BIOML-A8</strain>
    </source>
</reference>
<gene>
    <name evidence="2" type="ORF">F2Y81_07805</name>
    <name evidence="3" type="ORF">F2Y87_05385</name>
</gene>
<accession>A0A3D6AVT6</accession>
<dbReference type="Proteomes" id="UP000448877">
    <property type="component" value="Unassembled WGS sequence"/>
</dbReference>
<dbReference type="RefSeq" id="WP_034752994.1">
    <property type="nucleotide sequence ID" value="NZ_CABMLT010000003.1"/>
</dbReference>
<evidence type="ECO:0000256" key="1">
    <source>
        <dbReference type="SAM" id="SignalP"/>
    </source>
</evidence>
<organism evidence="3 5">
    <name type="scientific">Bacteroides cellulosilyticus</name>
    <dbReference type="NCBI Taxonomy" id="246787"/>
    <lineage>
        <taxon>Bacteria</taxon>
        <taxon>Pseudomonadati</taxon>
        <taxon>Bacteroidota</taxon>
        <taxon>Bacteroidia</taxon>
        <taxon>Bacteroidales</taxon>
        <taxon>Bacteroidaceae</taxon>
        <taxon>Bacteroides</taxon>
    </lineage>
</organism>
<dbReference type="Pfam" id="PF20201">
    <property type="entry name" value="DUF6563"/>
    <property type="match status" value="1"/>
</dbReference>
<dbReference type="Proteomes" id="UP000482653">
    <property type="component" value="Unassembled WGS sequence"/>
</dbReference>
<dbReference type="EMBL" id="VVYX01000005">
    <property type="protein sequence ID" value="KAA5421375.1"/>
    <property type="molecule type" value="Genomic_DNA"/>
</dbReference>
<evidence type="ECO:0000313" key="3">
    <source>
        <dbReference type="EMBL" id="KAA5421375.1"/>
    </source>
</evidence>
<evidence type="ECO:0000313" key="4">
    <source>
        <dbReference type="Proteomes" id="UP000448877"/>
    </source>
</evidence>
<dbReference type="EMBL" id="VVYV01000009">
    <property type="protein sequence ID" value="KAA5420893.1"/>
    <property type="molecule type" value="Genomic_DNA"/>
</dbReference>
<name>A0A3D6AVT6_9BACE</name>
<dbReference type="GeneID" id="66305772"/>
<dbReference type="InterPro" id="IPR046693">
    <property type="entry name" value="DUF6563"/>
</dbReference>
<protein>
    <submittedName>
        <fullName evidence="3">Uncharacterized protein</fullName>
    </submittedName>
</protein>
<sequence length="215" mass="24465">MIRNKHILGLMLLLFATASFAQSRYALSFSDYMDGKFTALENLTIESRSKSKRFWNGGADFKPETGNKETDKLLKKDVKYIIHQDTLYVNCRQLRYQGCKFGSWYAPGFRFGTGRICFISTKIGKEQTSEAVTAGILFGAIGGAIVASKQLKNKACYLIESDDKEVKLITKNNMRTILLNYPEYSQEYNALPEKEKESAAVIIEFLVKTNLLMRY</sequence>